<gene>
    <name evidence="2" type="ORF">PHO31112_03279</name>
</gene>
<dbReference type="EMBL" id="CABPSM010000009">
    <property type="protein sequence ID" value="VVE23956.1"/>
    <property type="molecule type" value="Genomic_DNA"/>
</dbReference>
<dbReference type="Proteomes" id="UP000343317">
    <property type="component" value="Unassembled WGS sequence"/>
</dbReference>
<reference evidence="2 3" key="1">
    <citation type="submission" date="2019-08" db="EMBL/GenBank/DDBJ databases">
        <authorList>
            <person name="Peeters C."/>
        </authorList>
    </citation>
    <scope>NUCLEOTIDE SEQUENCE [LARGE SCALE GENOMIC DNA]</scope>
    <source>
        <strain evidence="2 3">LMG 31112</strain>
    </source>
</reference>
<evidence type="ECO:0000313" key="2">
    <source>
        <dbReference type="EMBL" id="VVE23956.1"/>
    </source>
</evidence>
<dbReference type="Pfam" id="PF20008">
    <property type="entry name" value="DUF6429"/>
    <property type="match status" value="1"/>
</dbReference>
<proteinExistence type="predicted"/>
<keyword evidence="3" id="KW-1185">Reference proteome</keyword>
<dbReference type="InterPro" id="IPR045489">
    <property type="entry name" value="DUF6429"/>
</dbReference>
<evidence type="ECO:0000259" key="1">
    <source>
        <dbReference type="Pfam" id="PF20008"/>
    </source>
</evidence>
<feature type="domain" description="DUF6429" evidence="1">
    <location>
        <begin position="6"/>
        <end position="37"/>
    </location>
</feature>
<name>A0A5E4WLR3_9BURK</name>
<dbReference type="AlphaFoldDB" id="A0A5E4WLR3"/>
<protein>
    <recommendedName>
        <fullName evidence="1">DUF6429 domain-containing protein</fullName>
    </recommendedName>
</protein>
<sequence length="53" mass="5809">MNIGTAAIGAAVLSLLYLTLHDHNRAWKSFDWDALTDFMNTASSLTPSTKQDP</sequence>
<accession>A0A5E4WLR3</accession>
<organism evidence="2 3">
    <name type="scientific">Pandoraea horticolens</name>
    <dbReference type="NCBI Taxonomy" id="2508298"/>
    <lineage>
        <taxon>Bacteria</taxon>
        <taxon>Pseudomonadati</taxon>
        <taxon>Pseudomonadota</taxon>
        <taxon>Betaproteobacteria</taxon>
        <taxon>Burkholderiales</taxon>
        <taxon>Burkholderiaceae</taxon>
        <taxon>Pandoraea</taxon>
    </lineage>
</organism>
<evidence type="ECO:0000313" key="3">
    <source>
        <dbReference type="Proteomes" id="UP000343317"/>
    </source>
</evidence>